<dbReference type="OrthoDB" id="9773403at2"/>
<evidence type="ECO:0000313" key="1">
    <source>
        <dbReference type="EMBL" id="AXK60831.1"/>
    </source>
</evidence>
<reference evidence="1 2" key="1">
    <citation type="submission" date="2017-12" db="EMBL/GenBank/DDBJ databases">
        <title>Chromulinavorax destructans is a abundant pathogen of dominant heterotrophic picoflagllates.</title>
        <authorList>
            <person name="Deeg C.M."/>
            <person name="Zimmer M."/>
            <person name="Suttle C.A."/>
        </authorList>
    </citation>
    <scope>NUCLEOTIDE SEQUENCE [LARGE SCALE GENOMIC DNA]</scope>
    <source>
        <strain evidence="1 2">SeV1</strain>
    </source>
</reference>
<dbReference type="PANTHER" id="PTHR32432:SF3">
    <property type="entry name" value="ETHANOLAMINE UTILIZATION PROTEIN EUTJ"/>
    <property type="match status" value="1"/>
</dbReference>
<dbReference type="Proteomes" id="UP000254834">
    <property type="component" value="Chromosome"/>
</dbReference>
<dbReference type="Gene3D" id="3.30.420.40">
    <property type="match status" value="2"/>
</dbReference>
<dbReference type="KEGG" id="cdes:C0J27_03745"/>
<dbReference type="RefSeq" id="WP_115585846.1">
    <property type="nucleotide sequence ID" value="NZ_CP025544.1"/>
</dbReference>
<dbReference type="Pfam" id="PF11104">
    <property type="entry name" value="PilM_2"/>
    <property type="match status" value="1"/>
</dbReference>
<organism evidence="1 2">
    <name type="scientific">Candidatus Chromulinivorax destructor</name>
    <dbReference type="NCBI Taxonomy" id="2066483"/>
    <lineage>
        <taxon>Bacteria</taxon>
        <taxon>Candidatus Babelota</taxon>
        <taxon>Candidatus Babeliae</taxon>
        <taxon>Candidatus Babeliales</taxon>
        <taxon>Candidatus Chromulinivoraceae</taxon>
        <taxon>Candidatus Chromulinivorax</taxon>
    </lineage>
</organism>
<dbReference type="EMBL" id="CP025544">
    <property type="protein sequence ID" value="AXK60831.1"/>
    <property type="molecule type" value="Genomic_DNA"/>
</dbReference>
<dbReference type="InterPro" id="IPR050696">
    <property type="entry name" value="FtsA/MreB"/>
</dbReference>
<dbReference type="InterPro" id="IPR005883">
    <property type="entry name" value="PilM"/>
</dbReference>
<evidence type="ECO:0000313" key="2">
    <source>
        <dbReference type="Proteomes" id="UP000254834"/>
    </source>
</evidence>
<evidence type="ECO:0008006" key="3">
    <source>
        <dbReference type="Google" id="ProtNLM"/>
    </source>
</evidence>
<dbReference type="SUPFAM" id="SSF53067">
    <property type="entry name" value="Actin-like ATPase domain"/>
    <property type="match status" value="1"/>
</dbReference>
<accession>A0A345ZC14</accession>
<keyword evidence="2" id="KW-1185">Reference proteome</keyword>
<proteinExistence type="predicted"/>
<protein>
    <recommendedName>
        <fullName evidence="3">Pilus assembly protein PilM</fullName>
    </recommendedName>
</protein>
<dbReference type="InterPro" id="IPR043129">
    <property type="entry name" value="ATPase_NBD"/>
</dbReference>
<dbReference type="PANTHER" id="PTHR32432">
    <property type="entry name" value="CELL DIVISION PROTEIN FTSA-RELATED"/>
    <property type="match status" value="1"/>
</dbReference>
<dbReference type="AlphaFoldDB" id="A0A345ZC14"/>
<name>A0A345ZC14_9BACT</name>
<sequence length="536" mass="60192">MIKDIFIPSKLGSYYISHKRVVSFKITTISVHATLFSFVGKKITIENTMTIILQDQTPATLIAAIKKIGSTIGTYDEVVTSLTSSAVICKELVLPFIGREKIKMILGYEIEPLLPFALDEAVIDFIVTQENKETMQTTILVAAIRKSDLDNQVSYFEKAGIKLDSVTLDMFALYDFYKNTAPVAQSSLLVVDFSVDAIDILYIQQGILKSVRLVSYGLVTIMNRVDQATTSIMQHRILEGLLQHNAHEEQDVIHHDIAQKIIIDFCKQINLSLSFFKKQIPNFVTPSKIISLGIGTGIPGFLEQVKIHTDISVEIFDIKKNITKSNIVVHKKSKIDAKHSASIMVGLSAAHYGDVNFLSYTLDAAKNSLLYKQLISVAIITCAAFAGIYFYSQYQLRIWDVEYNKSKKELITKLKEQMDVDTKGMKRVTDIVAAAQAKLEQAKKVCFSFSPSNHSFLRYLEELSSKIDRESLGLDLKKLSIHDKEVTLQGKVKDFDVIETFEEELMELKNFTLKSKLPGELAFTVVLQAQDTQDAQ</sequence>
<gene>
    <name evidence="1" type="ORF">C0J27_03745</name>
</gene>
<dbReference type="Gene3D" id="3.30.1490.300">
    <property type="match status" value="1"/>
</dbReference>